<evidence type="ECO:0000256" key="6">
    <source>
        <dbReference type="ARBA" id="ARBA00023136"/>
    </source>
</evidence>
<dbReference type="AlphaFoldDB" id="A0AAN5DHA3"/>
<keyword evidence="3" id="KW-0813">Transport</keyword>
<comment type="caution">
    <text evidence="8">The sequence shown here is derived from an EMBL/GenBank/DDBJ whole genome shotgun (WGS) entry which is preliminary data.</text>
</comment>
<evidence type="ECO:0000256" key="4">
    <source>
        <dbReference type="ARBA" id="ARBA00022692"/>
    </source>
</evidence>
<protein>
    <recommendedName>
        <fullName evidence="10">Nucleoside transporter</fullName>
    </recommendedName>
</protein>
<evidence type="ECO:0000256" key="1">
    <source>
        <dbReference type="ARBA" id="ARBA00004141"/>
    </source>
</evidence>
<dbReference type="GO" id="GO:0005886">
    <property type="term" value="C:plasma membrane"/>
    <property type="evidence" value="ECO:0007669"/>
    <property type="project" value="TreeGrafter"/>
</dbReference>
<feature type="transmembrane region" description="Helical" evidence="7">
    <location>
        <begin position="430"/>
        <end position="451"/>
    </location>
</feature>
<dbReference type="Pfam" id="PF01733">
    <property type="entry name" value="Nucleoside_tran"/>
    <property type="match status" value="1"/>
</dbReference>
<dbReference type="PANTHER" id="PTHR10332:SF36">
    <property type="entry name" value="EQUILIBRATIVE NUCLEOSIDE TRANSPORTER 1"/>
    <property type="match status" value="1"/>
</dbReference>
<feature type="transmembrane region" description="Helical" evidence="7">
    <location>
        <begin position="323"/>
        <end position="347"/>
    </location>
</feature>
<evidence type="ECO:0000256" key="3">
    <source>
        <dbReference type="ARBA" id="ARBA00022448"/>
    </source>
</evidence>
<gene>
    <name evidence="8" type="ORF">PMAYCL1PPCAC_33191</name>
</gene>
<feature type="transmembrane region" description="Helical" evidence="7">
    <location>
        <begin position="152"/>
        <end position="174"/>
    </location>
</feature>
<name>A0AAN5DHA3_9BILA</name>
<dbReference type="InterPro" id="IPR002259">
    <property type="entry name" value="Eqnu_transpt"/>
</dbReference>
<feature type="transmembrane region" description="Helical" evidence="7">
    <location>
        <begin position="389"/>
        <end position="409"/>
    </location>
</feature>
<keyword evidence="5 7" id="KW-1133">Transmembrane helix</keyword>
<reference evidence="9" key="1">
    <citation type="submission" date="2022-10" db="EMBL/GenBank/DDBJ databases">
        <title>Genome assembly of Pristionchus species.</title>
        <authorList>
            <person name="Yoshida K."/>
            <person name="Sommer R.J."/>
        </authorList>
    </citation>
    <scope>NUCLEOTIDE SEQUENCE [LARGE SCALE GENOMIC DNA]</scope>
    <source>
        <strain evidence="9">RS5460</strain>
    </source>
</reference>
<organism evidence="8 9">
    <name type="scientific">Pristionchus mayeri</name>
    <dbReference type="NCBI Taxonomy" id="1317129"/>
    <lineage>
        <taxon>Eukaryota</taxon>
        <taxon>Metazoa</taxon>
        <taxon>Ecdysozoa</taxon>
        <taxon>Nematoda</taxon>
        <taxon>Chromadorea</taxon>
        <taxon>Rhabditida</taxon>
        <taxon>Rhabditina</taxon>
        <taxon>Diplogasteromorpha</taxon>
        <taxon>Diplogasteroidea</taxon>
        <taxon>Neodiplogasteridae</taxon>
        <taxon>Pristionchus</taxon>
    </lineage>
</organism>
<feature type="transmembrane region" description="Helical" evidence="7">
    <location>
        <begin position="280"/>
        <end position="303"/>
    </location>
</feature>
<dbReference type="PIRSF" id="PIRSF016379">
    <property type="entry name" value="ENT"/>
    <property type="match status" value="1"/>
</dbReference>
<evidence type="ECO:0000256" key="5">
    <source>
        <dbReference type="ARBA" id="ARBA00022989"/>
    </source>
</evidence>
<feature type="non-terminal residue" evidence="8">
    <location>
        <position position="1"/>
    </location>
</feature>
<accession>A0AAN5DHA3</accession>
<proteinExistence type="inferred from homology"/>
<feature type="transmembrane region" description="Helical" evidence="7">
    <location>
        <begin position="195"/>
        <end position="215"/>
    </location>
</feature>
<feature type="transmembrane region" description="Helical" evidence="7">
    <location>
        <begin position="93"/>
        <end position="117"/>
    </location>
</feature>
<sequence length="454" mass="50571">LPSATYPARFGDMANDYNANQRARASERDPMLNKIGMGSAPRDAGWIVYIVLLLNGLGVLLPWNMFITIAPQYYVTYWFTGPNGTSTEYSEKFMSALGVASQVPNLSINIINIFLVIGGSLLLRLFGPLILNCINIVIVLVLIALFDPSEEAMGWFYAATLVLVAVLNASNGLYQNSIFGLTSDFPPNYTNAVVLGNNMCGIFTTVLNMVCTEIFDSYKTIALIYFSISLATLIACGVLLVFGTQKRFYKYYIAAGERARAEQRTEKPSLGQYVECFKDCWVQLLCVFFTFFVTLSIFPSVMVKIPISLMPGEEWSFFIPDRQYINITTFLNFNLFAVLGSFAANFIQIPSERFLWVPVLARALFIPLFMFMNYSPDTRTFQVLFDSPWVFILSVTLLALSHGYLSSLGMMYAPRVVHPSLSMIAGKSSAMCLILGITCGCTFVFAIQAIITSF</sequence>
<keyword evidence="6 7" id="KW-0472">Membrane</keyword>
<keyword evidence="9" id="KW-1185">Reference proteome</keyword>
<dbReference type="Proteomes" id="UP001328107">
    <property type="component" value="Unassembled WGS sequence"/>
</dbReference>
<dbReference type="EMBL" id="BTRK01000006">
    <property type="protein sequence ID" value="GMR62996.1"/>
    <property type="molecule type" value="Genomic_DNA"/>
</dbReference>
<feature type="transmembrane region" description="Helical" evidence="7">
    <location>
        <begin position="354"/>
        <end position="374"/>
    </location>
</feature>
<keyword evidence="4 7" id="KW-0812">Transmembrane</keyword>
<evidence type="ECO:0000313" key="9">
    <source>
        <dbReference type="Proteomes" id="UP001328107"/>
    </source>
</evidence>
<feature type="transmembrane region" description="Helical" evidence="7">
    <location>
        <begin position="46"/>
        <end position="73"/>
    </location>
</feature>
<evidence type="ECO:0000313" key="8">
    <source>
        <dbReference type="EMBL" id="GMR62996.1"/>
    </source>
</evidence>
<comment type="similarity">
    <text evidence="2">Belongs to the SLC29A/ENT transporter (TC 2.A.57) family.</text>
</comment>
<dbReference type="PANTHER" id="PTHR10332">
    <property type="entry name" value="EQUILIBRATIVE NUCLEOSIDE TRANSPORTER"/>
    <property type="match status" value="1"/>
</dbReference>
<evidence type="ECO:0000256" key="2">
    <source>
        <dbReference type="ARBA" id="ARBA00007965"/>
    </source>
</evidence>
<comment type="subcellular location">
    <subcellularLocation>
        <location evidence="1">Membrane</location>
        <topology evidence="1">Multi-pass membrane protein</topology>
    </subcellularLocation>
</comment>
<dbReference type="PRINTS" id="PR01130">
    <property type="entry name" value="DERENTRNSPRT"/>
</dbReference>
<evidence type="ECO:0008006" key="10">
    <source>
        <dbReference type="Google" id="ProtNLM"/>
    </source>
</evidence>
<dbReference type="GO" id="GO:0005337">
    <property type="term" value="F:nucleoside transmembrane transporter activity"/>
    <property type="evidence" value="ECO:0007669"/>
    <property type="project" value="InterPro"/>
</dbReference>
<feature type="transmembrane region" description="Helical" evidence="7">
    <location>
        <begin position="129"/>
        <end position="146"/>
    </location>
</feature>
<feature type="transmembrane region" description="Helical" evidence="7">
    <location>
        <begin position="221"/>
        <end position="242"/>
    </location>
</feature>
<evidence type="ECO:0000256" key="7">
    <source>
        <dbReference type="SAM" id="Phobius"/>
    </source>
</evidence>